<dbReference type="Pfam" id="PF13320">
    <property type="entry name" value="GH123_cat"/>
    <property type="match status" value="1"/>
</dbReference>
<name>A0A840CI02_9BACT</name>
<dbReference type="PROSITE" id="PS51257">
    <property type="entry name" value="PROKAR_LIPOPROTEIN"/>
    <property type="match status" value="1"/>
</dbReference>
<comment type="caution">
    <text evidence="3">The sequence shown here is derived from an EMBL/GenBank/DDBJ whole genome shotgun (WGS) entry which is preliminary data.</text>
</comment>
<accession>A0A840CI02</accession>
<protein>
    <recommendedName>
        <fullName evidence="5">Glycoside hydrolase 123 C-terminal domain-containing protein</fullName>
    </recommendedName>
</protein>
<dbReference type="Proteomes" id="UP000555103">
    <property type="component" value="Unassembled WGS sequence"/>
</dbReference>
<dbReference type="RefSeq" id="WP_246347979.1">
    <property type="nucleotide sequence ID" value="NZ_JACIEP010000002.1"/>
</dbReference>
<evidence type="ECO:0000313" key="3">
    <source>
        <dbReference type="EMBL" id="MBB4034926.1"/>
    </source>
</evidence>
<dbReference type="Pfam" id="PF22680">
    <property type="entry name" value="Glyco_hydro_123_N_2"/>
    <property type="match status" value="1"/>
</dbReference>
<sequence length="586" mass="67010">MNKRIVLIINYFCLLFLLILIGCNTGKAPKECITFEEMGDPTSDTLSDWSKVTTGLQASLVSVDVKYPRSVAPEISINKSVTLTGWKAEKLSGQLLLWTAEDIKQVECEFTDFTSSSGKLPANIAEARFVRYVMTDIFEPGCGYRKPEDFPASLVPDMLDNLACFDIPEKTVRPVWLTVNVPESAVAGTYKSKLTITARDQKTQEFEVELKVQDRILPPPFEWQYHLDLWQHPAAVARAQNLELWSDAHFEAMKPLYKMLADAGQKVITATLNKDPWVQTYDKYEDMILWTKNADGTWVYDYTVFDRWIQFMMDLGVTKMINCYSVIPWKSGIHYKDAASGEMIDVEVIPGTKVFEEIWTPFFADFKKHLENKGWLTITNVAMDERGPKEMKAAMDVLHKIAPDFGISLADNHKSYKQYPYIKDMSVAADAKVDSADIQFRKEKGLITTYYVCCSDKFPNMFTCSQLPEAVYAGWYCMAAGYDGMLRWAYNSWVENPLTDSRFVTWPAGDTYIVYPEARSSMRFERLVEGIQDAEKIRILRNEFKDNPEKLKTLDDEVAKFNTITPGDSYVDMINRAKNVLNKLSE</sequence>
<dbReference type="AlphaFoldDB" id="A0A840CI02"/>
<dbReference type="InterPro" id="IPR025150">
    <property type="entry name" value="GH123_cat"/>
</dbReference>
<evidence type="ECO:0000313" key="4">
    <source>
        <dbReference type="Proteomes" id="UP000555103"/>
    </source>
</evidence>
<organism evidence="3 4">
    <name type="scientific">Dysgonomonas hofstadii</name>
    <dbReference type="NCBI Taxonomy" id="637886"/>
    <lineage>
        <taxon>Bacteria</taxon>
        <taxon>Pseudomonadati</taxon>
        <taxon>Bacteroidota</taxon>
        <taxon>Bacteroidia</taxon>
        <taxon>Bacteroidales</taxon>
        <taxon>Dysgonomonadaceae</taxon>
        <taxon>Dysgonomonas</taxon>
    </lineage>
</organism>
<evidence type="ECO:0000259" key="2">
    <source>
        <dbReference type="Pfam" id="PF22680"/>
    </source>
</evidence>
<reference evidence="3 4" key="1">
    <citation type="submission" date="2020-08" db="EMBL/GenBank/DDBJ databases">
        <title>Genomic Encyclopedia of Type Strains, Phase IV (KMG-IV): sequencing the most valuable type-strain genomes for metagenomic binning, comparative biology and taxonomic classification.</title>
        <authorList>
            <person name="Goeker M."/>
        </authorList>
    </citation>
    <scope>NUCLEOTIDE SEQUENCE [LARGE SCALE GENOMIC DNA]</scope>
    <source>
        <strain evidence="3 4">DSM 104969</strain>
    </source>
</reference>
<evidence type="ECO:0000259" key="1">
    <source>
        <dbReference type="Pfam" id="PF13320"/>
    </source>
</evidence>
<dbReference type="EMBL" id="JACIEP010000002">
    <property type="protein sequence ID" value="MBB4034926.1"/>
    <property type="molecule type" value="Genomic_DNA"/>
</dbReference>
<dbReference type="InterPro" id="IPR053850">
    <property type="entry name" value="Glyco_hydro_123_N_2"/>
</dbReference>
<proteinExistence type="predicted"/>
<feature type="domain" description="Glycoside hydrolase 123 catalytic" evidence="1">
    <location>
        <begin position="230"/>
        <end position="540"/>
    </location>
</feature>
<gene>
    <name evidence="3" type="ORF">GGR21_000813</name>
</gene>
<evidence type="ECO:0008006" key="5">
    <source>
        <dbReference type="Google" id="ProtNLM"/>
    </source>
</evidence>
<keyword evidence="4" id="KW-1185">Reference proteome</keyword>
<feature type="domain" description="Glycoside hydrolase 123 N-terminal" evidence="2">
    <location>
        <begin position="61"/>
        <end position="197"/>
    </location>
</feature>